<dbReference type="GO" id="GO:0050832">
    <property type="term" value="P:defense response to fungus"/>
    <property type="evidence" value="ECO:0007669"/>
    <property type="project" value="TreeGrafter"/>
</dbReference>
<evidence type="ECO:0000256" key="1">
    <source>
        <dbReference type="ARBA" id="ARBA00004906"/>
    </source>
</evidence>
<dbReference type="PANTHER" id="PTHR46475:SF2">
    <property type="entry name" value="REGULATORY PROTEIN NPR3"/>
    <property type="match status" value="1"/>
</dbReference>
<dbReference type="GO" id="GO:0042742">
    <property type="term" value="P:defense response to bacterium"/>
    <property type="evidence" value="ECO:0007669"/>
    <property type="project" value="TreeGrafter"/>
</dbReference>
<dbReference type="PANTHER" id="PTHR46475">
    <property type="entry name" value="REGULATORY PROTEIN NPR3"/>
    <property type="match status" value="1"/>
</dbReference>
<keyword evidence="3" id="KW-0812">Transmembrane</keyword>
<dbReference type="GO" id="GO:2000031">
    <property type="term" value="P:regulation of salicylic acid mediated signaling pathway"/>
    <property type="evidence" value="ECO:0007669"/>
    <property type="project" value="InterPro"/>
</dbReference>
<feature type="domain" description="BTB" evidence="4">
    <location>
        <begin position="1"/>
        <end position="61"/>
    </location>
</feature>
<sequence length="224" mass="25471">MISLAARSRVFHGLFRNIGKESSVRPRYCLEELLPGAGKVGREAFACFLTYLYTGKLKPSPPEVPELVSLFQRRLLNFVGRVVADDLIPILSVSSHCQLNHLLDECMDRVAQPDLETFSGVPRERVEGLGSGSAYEQSRESTQRKKNRIERKGAGAEFTDQPHKFDHRRRSDRWIELKFSEVVPNTLGFNLFKFHINRSYGSSVIAAGATLHFWVIILIFLLYC</sequence>
<accession>A0A484N8I6</accession>
<evidence type="ECO:0000256" key="2">
    <source>
        <dbReference type="SAM" id="MobiDB-lite"/>
    </source>
</evidence>
<name>A0A484N8I6_9ASTE</name>
<organism evidence="5 6">
    <name type="scientific">Cuscuta campestris</name>
    <dbReference type="NCBI Taxonomy" id="132261"/>
    <lineage>
        <taxon>Eukaryota</taxon>
        <taxon>Viridiplantae</taxon>
        <taxon>Streptophyta</taxon>
        <taxon>Embryophyta</taxon>
        <taxon>Tracheophyta</taxon>
        <taxon>Spermatophyta</taxon>
        <taxon>Magnoliopsida</taxon>
        <taxon>eudicotyledons</taxon>
        <taxon>Gunneridae</taxon>
        <taxon>Pentapetalae</taxon>
        <taxon>asterids</taxon>
        <taxon>lamiids</taxon>
        <taxon>Solanales</taxon>
        <taxon>Convolvulaceae</taxon>
        <taxon>Cuscuteae</taxon>
        <taxon>Cuscuta</taxon>
        <taxon>Cuscuta subgen. Grammica</taxon>
        <taxon>Cuscuta sect. Cleistogrammica</taxon>
    </lineage>
</organism>
<keyword evidence="3" id="KW-0472">Membrane</keyword>
<dbReference type="GO" id="GO:0005634">
    <property type="term" value="C:nucleus"/>
    <property type="evidence" value="ECO:0007669"/>
    <property type="project" value="TreeGrafter"/>
</dbReference>
<feature type="transmembrane region" description="Helical" evidence="3">
    <location>
        <begin position="200"/>
        <end position="223"/>
    </location>
</feature>
<gene>
    <name evidence="5" type="ORF">CCAM_LOCUS39208</name>
</gene>
<protein>
    <recommendedName>
        <fullName evidence="4">BTB domain-containing protein</fullName>
    </recommendedName>
</protein>
<feature type="region of interest" description="Disordered" evidence="2">
    <location>
        <begin position="125"/>
        <end position="153"/>
    </location>
</feature>
<dbReference type="GO" id="GO:2000022">
    <property type="term" value="P:regulation of jasmonic acid mediated signaling pathway"/>
    <property type="evidence" value="ECO:0007669"/>
    <property type="project" value="InterPro"/>
</dbReference>
<dbReference type="Gene3D" id="3.30.710.10">
    <property type="entry name" value="Potassium Channel Kv1.1, Chain A"/>
    <property type="match status" value="1"/>
</dbReference>
<dbReference type="GO" id="GO:0009862">
    <property type="term" value="P:systemic acquired resistance, salicylic acid mediated signaling pathway"/>
    <property type="evidence" value="ECO:0007669"/>
    <property type="project" value="InterPro"/>
</dbReference>
<dbReference type="PROSITE" id="PS50097">
    <property type="entry name" value="BTB"/>
    <property type="match status" value="1"/>
</dbReference>
<keyword evidence="3" id="KW-1133">Transmembrane helix</keyword>
<dbReference type="InterPro" id="IPR000210">
    <property type="entry name" value="BTB/POZ_dom"/>
</dbReference>
<dbReference type="EMBL" id="OOIL02006544">
    <property type="protein sequence ID" value="VFQ97432.1"/>
    <property type="molecule type" value="Genomic_DNA"/>
</dbReference>
<evidence type="ECO:0000313" key="6">
    <source>
        <dbReference type="Proteomes" id="UP000595140"/>
    </source>
</evidence>
<keyword evidence="6" id="KW-1185">Reference proteome</keyword>
<dbReference type="InterPro" id="IPR011333">
    <property type="entry name" value="SKP1/BTB/POZ_sf"/>
</dbReference>
<dbReference type="Proteomes" id="UP000595140">
    <property type="component" value="Unassembled WGS sequence"/>
</dbReference>
<evidence type="ECO:0000313" key="5">
    <source>
        <dbReference type="EMBL" id="VFQ97432.1"/>
    </source>
</evidence>
<evidence type="ECO:0000259" key="4">
    <source>
        <dbReference type="PROSITE" id="PS50097"/>
    </source>
</evidence>
<dbReference type="InterPro" id="IPR044292">
    <property type="entry name" value="NPR"/>
</dbReference>
<dbReference type="AlphaFoldDB" id="A0A484N8I6"/>
<proteinExistence type="predicted"/>
<reference evidence="5 6" key="1">
    <citation type="submission" date="2018-04" db="EMBL/GenBank/DDBJ databases">
        <authorList>
            <person name="Vogel A."/>
        </authorList>
    </citation>
    <scope>NUCLEOTIDE SEQUENCE [LARGE SCALE GENOMIC DNA]</scope>
</reference>
<dbReference type="SUPFAM" id="SSF54695">
    <property type="entry name" value="POZ domain"/>
    <property type="match status" value="1"/>
</dbReference>
<comment type="pathway">
    <text evidence="1">Protein modification; protein ubiquitination.</text>
</comment>
<evidence type="ECO:0000256" key="3">
    <source>
        <dbReference type="SAM" id="Phobius"/>
    </source>
</evidence>